<dbReference type="Proteomes" id="UP000019132">
    <property type="component" value="Unassembled WGS sequence"/>
</dbReference>
<keyword evidence="4" id="KW-0479">Metal-binding</keyword>
<dbReference type="PANTHER" id="PTHR21281">
    <property type="entry name" value="CYTOCHROME B5 DOMAIN-CONTAINING PROTEIN 1"/>
    <property type="match status" value="1"/>
</dbReference>
<keyword evidence="5" id="KW-0408">Iron</keyword>
<sequence>MADQNHNGAQEHDHKLRYYTPHEVAARNQAHDCWVSINHRVLDLSELIMDNRGILTQPLVLHAGEDISHWFDPETEDIKYHVDPERNISFPFLPYGRFLHVAPLEPLGDWKTSDFLPWWKDPKYTVGKLTRKARWIEVVNVLTQQRHSLQVCCEETIHDIQTRYLEMNSHAASYTWKYLDDDEFVPLKMNCTLEENGIPDESLMFEHLDMDEHQYKPILHLYFNDDLTVA</sequence>
<evidence type="ECO:0000256" key="2">
    <source>
        <dbReference type="ARBA" id="ARBA00022490"/>
    </source>
</evidence>
<reference evidence="11" key="3">
    <citation type="submission" date="2014-11" db="UniProtKB">
        <authorList>
            <consortium name="EnsemblProtists"/>
        </authorList>
    </citation>
    <scope>IDENTIFICATION</scope>
    <source>
        <strain evidence="11">DAOM BR144</strain>
    </source>
</reference>
<dbReference type="EnsemblProtists" id="PYU1_T002502">
    <property type="protein sequence ID" value="PYU1_T002502"/>
    <property type="gene ID" value="PYU1_G002499"/>
</dbReference>
<dbReference type="PANTHER" id="PTHR21281:SF0">
    <property type="entry name" value="CYTOCHROME B5 DOMAIN-CONTAINING PROTEIN 1"/>
    <property type="match status" value="1"/>
</dbReference>
<keyword evidence="7" id="KW-0966">Cell projection</keyword>
<keyword evidence="2" id="KW-0963">Cytoplasm</keyword>
<keyword evidence="6" id="KW-0206">Cytoskeleton</keyword>
<dbReference type="Gene3D" id="3.10.120.10">
    <property type="entry name" value="Cytochrome b5-like heme/steroid binding domain"/>
    <property type="match status" value="1"/>
</dbReference>
<dbReference type="PROSITE" id="PS50255">
    <property type="entry name" value="CYTOCHROME_B5_2"/>
    <property type="match status" value="1"/>
</dbReference>
<dbReference type="SMART" id="SM01117">
    <property type="entry name" value="Cyt-b5"/>
    <property type="match status" value="1"/>
</dbReference>
<evidence type="ECO:0000256" key="9">
    <source>
        <dbReference type="ARBA" id="ARBA00046139"/>
    </source>
</evidence>
<dbReference type="InterPro" id="IPR001199">
    <property type="entry name" value="Cyt_B5-like_heme/steroid-bd"/>
</dbReference>
<protein>
    <recommendedName>
        <fullName evidence="8">Cytochrome b5 domain-containing protein 1</fullName>
    </recommendedName>
</protein>
<organism evidence="11 12">
    <name type="scientific">Globisporangium ultimum (strain ATCC 200006 / CBS 805.95 / DAOM BR144)</name>
    <name type="common">Pythium ultimum</name>
    <dbReference type="NCBI Taxonomy" id="431595"/>
    <lineage>
        <taxon>Eukaryota</taxon>
        <taxon>Sar</taxon>
        <taxon>Stramenopiles</taxon>
        <taxon>Oomycota</taxon>
        <taxon>Peronosporomycetes</taxon>
        <taxon>Pythiales</taxon>
        <taxon>Pythiaceae</taxon>
        <taxon>Globisporangium</taxon>
    </lineage>
</organism>
<proteinExistence type="predicted"/>
<evidence type="ECO:0000256" key="3">
    <source>
        <dbReference type="ARBA" id="ARBA00022617"/>
    </source>
</evidence>
<dbReference type="SUPFAM" id="SSF55856">
    <property type="entry name" value="Cytochrome b5-like heme/steroid binding domain"/>
    <property type="match status" value="1"/>
</dbReference>
<dbReference type="STRING" id="431595.K3WC11"/>
<name>K3WC11_GLOUD</name>
<evidence type="ECO:0000256" key="5">
    <source>
        <dbReference type="ARBA" id="ARBA00023004"/>
    </source>
</evidence>
<evidence type="ECO:0000313" key="11">
    <source>
        <dbReference type="EnsemblProtists" id="PYU1_T002502"/>
    </source>
</evidence>
<evidence type="ECO:0000256" key="7">
    <source>
        <dbReference type="ARBA" id="ARBA00023273"/>
    </source>
</evidence>
<dbReference type="OMA" id="DLTHFFH"/>
<keyword evidence="3" id="KW-0349">Heme</keyword>
<reference evidence="12" key="1">
    <citation type="journal article" date="2010" name="Genome Biol.">
        <title>Genome sequence of the necrotrophic plant pathogen Pythium ultimum reveals original pathogenicity mechanisms and effector repertoire.</title>
        <authorList>
            <person name="Levesque C.A."/>
            <person name="Brouwer H."/>
            <person name="Cano L."/>
            <person name="Hamilton J.P."/>
            <person name="Holt C."/>
            <person name="Huitema E."/>
            <person name="Raffaele S."/>
            <person name="Robideau G.P."/>
            <person name="Thines M."/>
            <person name="Win J."/>
            <person name="Zerillo M.M."/>
            <person name="Beakes G.W."/>
            <person name="Boore J.L."/>
            <person name="Busam D."/>
            <person name="Dumas B."/>
            <person name="Ferriera S."/>
            <person name="Fuerstenberg S.I."/>
            <person name="Gachon C.M."/>
            <person name="Gaulin E."/>
            <person name="Govers F."/>
            <person name="Grenville-Briggs L."/>
            <person name="Horner N."/>
            <person name="Hostetler J."/>
            <person name="Jiang R.H."/>
            <person name="Johnson J."/>
            <person name="Krajaejun T."/>
            <person name="Lin H."/>
            <person name="Meijer H.J."/>
            <person name="Moore B."/>
            <person name="Morris P."/>
            <person name="Phuntmart V."/>
            <person name="Puiu D."/>
            <person name="Shetty J."/>
            <person name="Stajich J.E."/>
            <person name="Tripathy S."/>
            <person name="Wawra S."/>
            <person name="van West P."/>
            <person name="Whitty B.R."/>
            <person name="Coutinho P.M."/>
            <person name="Henrissat B."/>
            <person name="Martin F."/>
            <person name="Thomas P.D."/>
            <person name="Tyler B.M."/>
            <person name="De Vries R.P."/>
            <person name="Kamoun S."/>
            <person name="Yandell M."/>
            <person name="Tisserat N."/>
            <person name="Buell C.R."/>
        </authorList>
    </citation>
    <scope>NUCLEOTIDE SEQUENCE</scope>
    <source>
        <strain evidence="12">DAOM:BR144</strain>
    </source>
</reference>
<evidence type="ECO:0000256" key="6">
    <source>
        <dbReference type="ARBA" id="ARBA00023212"/>
    </source>
</evidence>
<dbReference type="AlphaFoldDB" id="K3WC11"/>
<dbReference type="GO" id="GO:0046872">
    <property type="term" value="F:metal ion binding"/>
    <property type="evidence" value="ECO:0007669"/>
    <property type="project" value="UniProtKB-KW"/>
</dbReference>
<evidence type="ECO:0000256" key="4">
    <source>
        <dbReference type="ARBA" id="ARBA00022723"/>
    </source>
</evidence>
<dbReference type="HOGENOM" id="CLU_081983_0_0_1"/>
<comment type="function">
    <text evidence="9">Radial spoke stalk protein that binds heme under oxidizing conditions. Required for the coordinated beating of multiple cilia maybe by functioning in a redox signaling pathway.</text>
</comment>
<dbReference type="GO" id="GO:0005930">
    <property type="term" value="C:axoneme"/>
    <property type="evidence" value="ECO:0007669"/>
    <property type="project" value="UniProtKB-SubCell"/>
</dbReference>
<reference evidence="12" key="2">
    <citation type="submission" date="2010-04" db="EMBL/GenBank/DDBJ databases">
        <authorList>
            <person name="Buell R."/>
            <person name="Hamilton J."/>
            <person name="Hostetler J."/>
        </authorList>
    </citation>
    <scope>NUCLEOTIDE SEQUENCE [LARGE SCALE GENOMIC DNA]</scope>
    <source>
        <strain evidence="12">DAOM:BR144</strain>
    </source>
</reference>
<keyword evidence="12" id="KW-1185">Reference proteome</keyword>
<dbReference type="InterPro" id="IPR052320">
    <property type="entry name" value="Cytochrome_b5_domain"/>
</dbReference>
<evidence type="ECO:0000256" key="8">
    <source>
        <dbReference type="ARBA" id="ARBA00040649"/>
    </source>
</evidence>
<dbReference type="InParanoid" id="K3WC11"/>
<evidence type="ECO:0000313" key="12">
    <source>
        <dbReference type="Proteomes" id="UP000019132"/>
    </source>
</evidence>
<accession>K3WC11</accession>
<comment type="subcellular location">
    <subcellularLocation>
        <location evidence="1">Cytoplasm</location>
        <location evidence="1">Cytoskeleton</location>
        <location evidence="1">Cilium axoneme</location>
    </subcellularLocation>
</comment>
<feature type="domain" description="Cytochrome b5 heme-binding" evidence="10">
    <location>
        <begin position="16"/>
        <end position="105"/>
    </location>
</feature>
<dbReference type="VEuPathDB" id="FungiDB:PYU1_G002499"/>
<dbReference type="InterPro" id="IPR036400">
    <property type="entry name" value="Cyt_B5-like_heme/steroid_sf"/>
</dbReference>
<dbReference type="eggNOG" id="KOG0537">
    <property type="taxonomic scope" value="Eukaryota"/>
</dbReference>
<evidence type="ECO:0000259" key="10">
    <source>
        <dbReference type="PROSITE" id="PS50255"/>
    </source>
</evidence>
<evidence type="ECO:0000256" key="1">
    <source>
        <dbReference type="ARBA" id="ARBA00004430"/>
    </source>
</evidence>